<keyword evidence="2" id="KW-0804">Transcription</keyword>
<protein>
    <recommendedName>
        <fullName evidence="6">Zinc-finger domain-containing protein</fullName>
    </recommendedName>
</protein>
<accession>A0A8J3QRC2</accession>
<evidence type="ECO:0000313" key="5">
    <source>
        <dbReference type="Proteomes" id="UP000642748"/>
    </source>
</evidence>
<dbReference type="EMBL" id="BONZ01000031">
    <property type="protein sequence ID" value="GIH15184.1"/>
    <property type="molecule type" value="Genomic_DNA"/>
</dbReference>
<comment type="caution">
    <text evidence="4">The sequence shown here is derived from an EMBL/GenBank/DDBJ whole genome shotgun (WGS) entry which is preliminary data.</text>
</comment>
<organism evidence="4 5">
    <name type="scientific">Rugosimonospora africana</name>
    <dbReference type="NCBI Taxonomy" id="556532"/>
    <lineage>
        <taxon>Bacteria</taxon>
        <taxon>Bacillati</taxon>
        <taxon>Actinomycetota</taxon>
        <taxon>Actinomycetes</taxon>
        <taxon>Micromonosporales</taxon>
        <taxon>Micromonosporaceae</taxon>
        <taxon>Rugosimonospora</taxon>
    </lineage>
</organism>
<evidence type="ECO:0000256" key="3">
    <source>
        <dbReference type="SAM" id="Phobius"/>
    </source>
</evidence>
<name>A0A8J3QRC2_9ACTN</name>
<evidence type="ECO:0000256" key="2">
    <source>
        <dbReference type="ARBA" id="ARBA00023163"/>
    </source>
</evidence>
<dbReference type="InterPro" id="IPR041916">
    <property type="entry name" value="Anti_sigma_zinc_sf"/>
</dbReference>
<evidence type="ECO:0000256" key="1">
    <source>
        <dbReference type="ARBA" id="ARBA00023015"/>
    </source>
</evidence>
<reference evidence="4" key="1">
    <citation type="submission" date="2021-01" db="EMBL/GenBank/DDBJ databases">
        <title>Whole genome shotgun sequence of Rugosimonospora africana NBRC 104875.</title>
        <authorList>
            <person name="Komaki H."/>
            <person name="Tamura T."/>
        </authorList>
    </citation>
    <scope>NUCLEOTIDE SEQUENCE</scope>
    <source>
        <strain evidence="4">NBRC 104875</strain>
    </source>
</reference>
<proteinExistence type="predicted"/>
<gene>
    <name evidence="4" type="ORF">Raf01_33560</name>
</gene>
<evidence type="ECO:0008006" key="6">
    <source>
        <dbReference type="Google" id="ProtNLM"/>
    </source>
</evidence>
<keyword evidence="1" id="KW-0805">Transcription regulation</keyword>
<dbReference type="AlphaFoldDB" id="A0A8J3QRC2"/>
<dbReference type="Gene3D" id="1.10.10.1320">
    <property type="entry name" value="Anti-sigma factor, zinc-finger domain"/>
    <property type="match status" value="1"/>
</dbReference>
<keyword evidence="3" id="KW-0812">Transmembrane</keyword>
<sequence>MRYQAHLSGCQRCRVEVARLVGTRALLARLGEQAWAAAATQATRQPLPGGRRPHTARTSHRHAAMVSAAVVLAAGCLAVAPVLAARPEREHAIVAVMRPVAKPAPLYALLTLEPMANGSRISLLCGWSDVVAHTRWRLLLTVATRDHRSLSVAEWTATGDAVQPVSTWTDLDPSRITRVDLSTAANARLLTFEP</sequence>
<keyword evidence="5" id="KW-1185">Reference proteome</keyword>
<evidence type="ECO:0000313" key="4">
    <source>
        <dbReference type="EMBL" id="GIH15184.1"/>
    </source>
</evidence>
<dbReference type="Proteomes" id="UP000642748">
    <property type="component" value="Unassembled WGS sequence"/>
</dbReference>
<keyword evidence="3" id="KW-1133">Transmembrane helix</keyword>
<feature type="transmembrane region" description="Helical" evidence="3">
    <location>
        <begin position="62"/>
        <end position="84"/>
    </location>
</feature>
<keyword evidence="3" id="KW-0472">Membrane</keyword>